<dbReference type="Pfam" id="PF14623">
    <property type="entry name" value="Vint"/>
    <property type="match status" value="1"/>
</dbReference>
<dbReference type="OrthoDB" id="299997at2759"/>
<organism evidence="3 5">
    <name type="scientific">Rotaria socialis</name>
    <dbReference type="NCBI Taxonomy" id="392032"/>
    <lineage>
        <taxon>Eukaryota</taxon>
        <taxon>Metazoa</taxon>
        <taxon>Spiralia</taxon>
        <taxon>Gnathifera</taxon>
        <taxon>Rotifera</taxon>
        <taxon>Eurotatoria</taxon>
        <taxon>Bdelloidea</taxon>
        <taxon>Philodinida</taxon>
        <taxon>Philodinidae</taxon>
        <taxon>Rotaria</taxon>
    </lineage>
</organism>
<dbReference type="InterPro" id="IPR036844">
    <property type="entry name" value="Hint_dom_sf"/>
</dbReference>
<feature type="compositionally biased region" description="Basic and acidic residues" evidence="1">
    <location>
        <begin position="30"/>
        <end position="44"/>
    </location>
</feature>
<dbReference type="Pfam" id="PF00092">
    <property type="entry name" value="VWA"/>
    <property type="match status" value="1"/>
</dbReference>
<dbReference type="PANTHER" id="PTHR10579:SF156">
    <property type="entry name" value="VWFA DOMAIN-CONTAINING PROTEIN"/>
    <property type="match status" value="1"/>
</dbReference>
<dbReference type="InterPro" id="IPR039510">
    <property type="entry name" value="Vint_dom"/>
</dbReference>
<evidence type="ECO:0000256" key="1">
    <source>
        <dbReference type="SAM" id="MobiDB-lite"/>
    </source>
</evidence>
<dbReference type="EMBL" id="CAJOBP010000442">
    <property type="protein sequence ID" value="CAF4179112.1"/>
    <property type="molecule type" value="Genomic_DNA"/>
</dbReference>
<evidence type="ECO:0000313" key="3">
    <source>
        <dbReference type="EMBL" id="CAF3066856.1"/>
    </source>
</evidence>
<dbReference type="EMBL" id="CAJNXB010000567">
    <property type="protein sequence ID" value="CAF3066856.1"/>
    <property type="molecule type" value="Genomic_DNA"/>
</dbReference>
<dbReference type="Gene3D" id="3.40.50.410">
    <property type="entry name" value="von Willebrand factor, type A domain"/>
    <property type="match status" value="1"/>
</dbReference>
<dbReference type="SMART" id="SM00327">
    <property type="entry name" value="VWA"/>
    <property type="match status" value="1"/>
</dbReference>
<dbReference type="PANTHER" id="PTHR10579">
    <property type="entry name" value="CALCIUM-ACTIVATED CHLORIDE CHANNEL REGULATOR"/>
    <property type="match status" value="1"/>
</dbReference>
<dbReference type="InterPro" id="IPR051266">
    <property type="entry name" value="CLCR"/>
</dbReference>
<accession>A0A817MEB0</accession>
<feature type="region of interest" description="Disordered" evidence="1">
    <location>
        <begin position="25"/>
        <end position="45"/>
    </location>
</feature>
<dbReference type="InterPro" id="IPR002035">
    <property type="entry name" value="VWF_A"/>
</dbReference>
<comment type="caution">
    <text evidence="3">The sequence shown here is derived from an EMBL/GenBank/DDBJ whole genome shotgun (WGS) entry which is preliminary data.</text>
</comment>
<dbReference type="SUPFAM" id="SSF53300">
    <property type="entry name" value="vWA-like"/>
    <property type="match status" value="1"/>
</dbReference>
<name>A0A817MEB0_9BILA</name>
<dbReference type="AlphaFoldDB" id="A0A817MEB0"/>
<dbReference type="InterPro" id="IPR036465">
    <property type="entry name" value="vWFA_dom_sf"/>
</dbReference>
<dbReference type="InterPro" id="IPR032838">
    <property type="entry name" value="Vwaint_dom"/>
</dbReference>
<evidence type="ECO:0000313" key="5">
    <source>
        <dbReference type="Proteomes" id="UP000663825"/>
    </source>
</evidence>
<evidence type="ECO:0000313" key="4">
    <source>
        <dbReference type="EMBL" id="CAF4179112.1"/>
    </source>
</evidence>
<feature type="domain" description="VWFA" evidence="2">
    <location>
        <begin position="119"/>
        <end position="310"/>
    </location>
</feature>
<dbReference type="Proteomes" id="UP000663873">
    <property type="component" value="Unassembled WGS sequence"/>
</dbReference>
<dbReference type="SUPFAM" id="SSF51294">
    <property type="entry name" value="Hedgehog/intein (Hint) domain"/>
    <property type="match status" value="1"/>
</dbReference>
<evidence type="ECO:0000259" key="2">
    <source>
        <dbReference type="PROSITE" id="PS50234"/>
    </source>
</evidence>
<dbReference type="Proteomes" id="UP000663825">
    <property type="component" value="Unassembled WGS sequence"/>
</dbReference>
<protein>
    <recommendedName>
        <fullName evidence="2">VWFA domain-containing protein</fullName>
    </recommendedName>
</protein>
<proteinExistence type="predicted"/>
<dbReference type="PROSITE" id="PS50234">
    <property type="entry name" value="VWFA"/>
    <property type="match status" value="1"/>
</dbReference>
<dbReference type="Pfam" id="PF14624">
    <property type="entry name" value="Vwaint"/>
    <property type="match status" value="1"/>
</dbReference>
<reference evidence="3" key="1">
    <citation type="submission" date="2021-02" db="EMBL/GenBank/DDBJ databases">
        <authorList>
            <person name="Nowell W R."/>
        </authorList>
    </citation>
    <scope>NUCLEOTIDE SEQUENCE</scope>
</reference>
<evidence type="ECO:0000313" key="6">
    <source>
        <dbReference type="Proteomes" id="UP000663873"/>
    </source>
</evidence>
<gene>
    <name evidence="3" type="ORF">TIS948_LOCUS4869</name>
    <name evidence="4" type="ORF">UJA718_LOCUS5193</name>
</gene>
<keyword evidence="6" id="KW-1185">Reference proteome</keyword>
<sequence>MIDSSALLFDDLTTHAFIVDSSMDRDDDSYEKYGSDNSIHKKDAPTTNCTPYSIDNLRPSCALTKTINNNRCSVQPDIQSNPHLTQAHLSEITVLKSHADGFVHISIQPPIDESRSPCNICCVVDTSGSMSTEVDIRNDRNEQYDLSQLDLVKHAIKTIIYSLQNQDRLSIVSFSHSARIVFHLTKMDYQGKKHALAAIENLSAHGETNLWDGLQTGIGILSKEQYSIGSISSLFLLTDGCPNVEPSGGHLKSLKRLKKKIGFTCAINTFGFGYKLNSKLLEDISILGNSGSYAFIPDGSFVGTVFVNAISTLLTTAATNVQLLLHDKFLQPTNYTQWYSRHITKKGTYFDLGSITYGQSKDLLISISPKFISTCKFKLTYNDVRNTQKILEFNLTNNVQQVNLDVITHHKFRLEFVNCVRTALEKMRDKRITLRTTNQRHRTAINHIETLQKKMRSCAIENDQFMNDLFTDLTGQVKQAVEKQEWFQKWGIHFLPSLARAHLLQFCNNFKDPGVQHYGKGQLFSKVRDEMDEIFCSLPAPKRTRNGASIDMRDFYDAAGGCFYGECTVGLMNGTTKFVKDIKPHDRTAPHGGMVVFVVKTKLKSRQAKMIMVNMKLENNLIITPWHPIRVHDQWIMPCSLVSSPELIYCETVYNFVLDRGHTVLVNDTECVTLGHHFKEDIVRHPYYGSQRIIDDLQRLDLEQNNTGFIEITQENLVRNVKTDLVKGLRSQQTLFH</sequence>